<organism evidence="1 2">
    <name type="scientific">Cryptomonas paramaecium</name>
    <dbReference type="NCBI Taxonomy" id="2898"/>
    <lineage>
        <taxon>Eukaryota</taxon>
        <taxon>Cryptophyceae</taxon>
        <taxon>Cryptomonadales</taxon>
        <taxon>Cryptomonadaceae</taxon>
        <taxon>Cryptomonas</taxon>
    </lineage>
</organism>
<dbReference type="Proteomes" id="UP000243423">
    <property type="component" value="Nucleomorph 3"/>
</dbReference>
<dbReference type="AlphaFoldDB" id="F2HI65"/>
<protein>
    <submittedName>
        <fullName evidence="1">Uncharacterized protein</fullName>
    </submittedName>
</protein>
<gene>
    <name evidence="1" type="ORF">CPARA_3gp331</name>
</gene>
<geneLocation type="nucleomorph" evidence="1"/>
<keyword evidence="1" id="KW-0542">Nucleomorph</keyword>
<dbReference type="GeneID" id="10447396"/>
<sequence length="417" mass="50166">MTTVSVAFFFILSFVYFKEKKNLNTSKFVFLFFLKYFLRFNAHISDGLLFSFFIRIIQMTKRKLLTRLNDLFSWCTAEISYLNNLIKKFCNVFLTLICPKTNKHKISKTLICFPELYTYKFLKKKYCLKDVFLNTLSTKDQTSVLKKNLQKFLSLKKICDQEFSVVNFSLFFEKFNRILYLHNIKGFTQTGFKFMINVINSYSKYIGLELCKFAIQRQSHKNLKKEQWGRENFFSEVKVKKFKKINSFINYENLAIKSLFYFRRIKKRLFLSDNKKYFNAKIDPKKEINLDFKYRTYAKALKKVNKTLVILLTEILQKRIFILKEMTKCLLPYKPSVFNSNKDKIVSIYPKKNLKNLEKKKRNGAKKKWCTSKDCMKFLKTGKHDFDFKYFFKWFLHISSDYNSQKLDCCKKKIKAM</sequence>
<dbReference type="RefSeq" id="XP_003239887.1">
    <property type="nucleotide sequence ID" value="XM_003239839.1"/>
</dbReference>
<dbReference type="EMBL" id="CP002174">
    <property type="protein sequence ID" value="AEA38989.1"/>
    <property type="molecule type" value="Genomic_DNA"/>
</dbReference>
<evidence type="ECO:0000313" key="2">
    <source>
        <dbReference type="Proteomes" id="UP000243423"/>
    </source>
</evidence>
<reference evidence="1 2" key="1">
    <citation type="journal article" date="2011" name="Genome Biol. Evol.">
        <title>Complete nucleomorph genome sequence of the nonphotosynthetic alga Cryptomonas paramecium reveals a core nucleomorph gene set.</title>
        <authorList>
            <person name="Tanifuji G."/>
            <person name="Onodera N.T."/>
            <person name="Wheeler T.J."/>
            <person name="Dlutek M."/>
            <person name="Donaher N."/>
            <person name="Archibald J.M."/>
        </authorList>
    </citation>
    <scope>NUCLEOTIDE SEQUENCE [LARGE SCALE GENOMIC DNA]</scope>
    <source>
        <strain evidence="1 2">CCAP977/2A</strain>
    </source>
</reference>
<name>F2HI65_9CRYP</name>
<accession>F2HI65</accession>
<evidence type="ECO:0000313" key="1">
    <source>
        <dbReference type="EMBL" id="AEA38989.1"/>
    </source>
</evidence>
<proteinExistence type="predicted"/>